<evidence type="ECO:0000259" key="1">
    <source>
        <dbReference type="Pfam" id="PF01323"/>
    </source>
</evidence>
<dbReference type="Pfam" id="PF01323">
    <property type="entry name" value="DSBA"/>
    <property type="match status" value="1"/>
</dbReference>
<dbReference type="InterPro" id="IPR001853">
    <property type="entry name" value="DSBA-like_thioredoxin_dom"/>
</dbReference>
<dbReference type="RefSeq" id="WP_095073286.1">
    <property type="nucleotide sequence ID" value="NZ_LT906465.1"/>
</dbReference>
<dbReference type="KEGG" id="ctak:4412677_02292"/>
<name>A0A239XTR0_9FLAO</name>
<dbReference type="SUPFAM" id="SSF52833">
    <property type="entry name" value="Thioredoxin-like"/>
    <property type="match status" value="1"/>
</dbReference>
<reference evidence="2 3" key="1">
    <citation type="submission" date="2017-06" db="EMBL/GenBank/DDBJ databases">
        <authorList>
            <consortium name="Pathogen Informatics"/>
        </authorList>
    </citation>
    <scope>NUCLEOTIDE SEQUENCE [LARGE SCALE GENOMIC DNA]</scope>
    <source>
        <strain evidence="2 3">NCTC13490</strain>
    </source>
</reference>
<dbReference type="Gene3D" id="3.40.30.10">
    <property type="entry name" value="Glutaredoxin"/>
    <property type="match status" value="1"/>
</dbReference>
<gene>
    <name evidence="2" type="ORF">SAMEA4412677_02292</name>
</gene>
<dbReference type="AlphaFoldDB" id="A0A239XTR0"/>
<dbReference type="CDD" id="cd03024">
    <property type="entry name" value="DsbA_FrnE"/>
    <property type="match status" value="1"/>
</dbReference>
<dbReference type="Proteomes" id="UP000215196">
    <property type="component" value="Chromosome 1"/>
</dbReference>
<proteinExistence type="predicted"/>
<dbReference type="PANTHER" id="PTHR13887">
    <property type="entry name" value="GLUTATHIONE S-TRANSFERASE KAPPA"/>
    <property type="match status" value="1"/>
</dbReference>
<evidence type="ECO:0000313" key="2">
    <source>
        <dbReference type="EMBL" id="SNV50185.1"/>
    </source>
</evidence>
<keyword evidence="3" id="KW-1185">Reference proteome</keyword>
<evidence type="ECO:0000313" key="3">
    <source>
        <dbReference type="Proteomes" id="UP000215196"/>
    </source>
</evidence>
<accession>A0A239XTR0</accession>
<dbReference type="InterPro" id="IPR036249">
    <property type="entry name" value="Thioredoxin-like_sf"/>
</dbReference>
<feature type="domain" description="DSBA-like thioredoxin" evidence="1">
    <location>
        <begin position="2"/>
        <end position="204"/>
    </location>
</feature>
<sequence length="224" mass="25467">MTVDIFSDIRCPFCYVGKKKFEKALDKFAKRDDIKVVWHSYQLDPYLQTQPDRDPYDFFSESKGIHLQQAKMMHEHAKNAGIEAGIEFNFDNQKIANSYRGHLLIQLAKQKGIANEMEEELFKAQFIDARNIDDENELISIGKNAGLTEDEVKNALNSDELKNKIAEDSLLARKIGVRAVPFFVFNDKYAVSGAQSPEVFLEVLEKSYEEFSAGSTGLNLIDSL</sequence>
<dbReference type="GO" id="GO:0016853">
    <property type="term" value="F:isomerase activity"/>
    <property type="evidence" value="ECO:0007669"/>
    <property type="project" value="UniProtKB-KW"/>
</dbReference>
<protein>
    <submittedName>
        <fullName evidence="2">Protein-disulfide isomerase</fullName>
    </submittedName>
</protein>
<dbReference type="EMBL" id="LT906465">
    <property type="protein sequence ID" value="SNV50185.1"/>
    <property type="molecule type" value="Genomic_DNA"/>
</dbReference>
<dbReference type="PANTHER" id="PTHR13887:SF41">
    <property type="entry name" value="THIOREDOXIN SUPERFAMILY PROTEIN"/>
    <property type="match status" value="1"/>
</dbReference>
<dbReference type="GO" id="GO:0016491">
    <property type="term" value="F:oxidoreductase activity"/>
    <property type="evidence" value="ECO:0007669"/>
    <property type="project" value="InterPro"/>
</dbReference>
<keyword evidence="2" id="KW-0413">Isomerase</keyword>
<organism evidence="2 3">
    <name type="scientific">Chryseobacterium taklimakanense</name>
    <dbReference type="NCBI Taxonomy" id="536441"/>
    <lineage>
        <taxon>Bacteria</taxon>
        <taxon>Pseudomonadati</taxon>
        <taxon>Bacteroidota</taxon>
        <taxon>Flavobacteriia</taxon>
        <taxon>Flavobacteriales</taxon>
        <taxon>Weeksellaceae</taxon>
        <taxon>Chryseobacterium group</taxon>
        <taxon>Chryseobacterium</taxon>
    </lineage>
</organism>